<evidence type="ECO:0000256" key="1">
    <source>
        <dbReference type="ARBA" id="ARBA00004239"/>
    </source>
</evidence>
<dbReference type="InterPro" id="IPR029062">
    <property type="entry name" value="Class_I_gatase-like"/>
</dbReference>
<dbReference type="EC" id="3.4.19.9" evidence="3 9"/>
<keyword evidence="5" id="KW-0732">Signal</keyword>
<evidence type="ECO:0000256" key="4">
    <source>
        <dbReference type="ARBA" id="ARBA00022525"/>
    </source>
</evidence>
<feature type="active site" evidence="9">
    <location>
        <position position="261"/>
    </location>
</feature>
<dbReference type="PROSITE" id="PS51275">
    <property type="entry name" value="PEPTIDASE_C26_GGH"/>
    <property type="match status" value="1"/>
</dbReference>
<keyword evidence="11" id="KW-1185">Reference proteome</keyword>
<evidence type="ECO:0000256" key="6">
    <source>
        <dbReference type="ARBA" id="ARBA00022801"/>
    </source>
</evidence>
<dbReference type="InterPro" id="IPR011697">
    <property type="entry name" value="Peptidase_C26"/>
</dbReference>
<evidence type="ECO:0000313" key="10">
    <source>
        <dbReference type="EMBL" id="KAI3932992.1"/>
    </source>
</evidence>
<feature type="active site" description="Nucleophile" evidence="8 9">
    <location>
        <position position="148"/>
    </location>
</feature>
<name>A0AAD4T0E1_9MAGN</name>
<evidence type="ECO:0000256" key="3">
    <source>
        <dbReference type="ARBA" id="ARBA00012886"/>
    </source>
</evidence>
<protein>
    <recommendedName>
        <fullName evidence="3 9">folate gamma-glutamyl hydrolase</fullName>
        <ecNumber evidence="3 9">3.4.19.9</ecNumber>
    </recommendedName>
</protein>
<evidence type="ECO:0000256" key="8">
    <source>
        <dbReference type="PIRSR" id="PIRSR615527-1"/>
    </source>
</evidence>
<feature type="active site" description="Proton donor" evidence="8">
    <location>
        <position position="261"/>
    </location>
</feature>
<dbReference type="Proteomes" id="UP001202328">
    <property type="component" value="Unassembled WGS sequence"/>
</dbReference>
<keyword evidence="6 9" id="KW-0378">Hydrolase</keyword>
<evidence type="ECO:0000256" key="9">
    <source>
        <dbReference type="PROSITE-ProRule" id="PRU00607"/>
    </source>
</evidence>
<dbReference type="PANTHER" id="PTHR11315">
    <property type="entry name" value="PROTEASE FAMILY C26 GAMMA-GLUTAMYL HYDROLASE"/>
    <property type="match status" value="1"/>
</dbReference>
<evidence type="ECO:0000256" key="7">
    <source>
        <dbReference type="ARBA" id="ARBA00051589"/>
    </source>
</evidence>
<reference evidence="10" key="1">
    <citation type="submission" date="2022-04" db="EMBL/GenBank/DDBJ databases">
        <title>A functionally conserved STORR gene fusion in Papaver species that diverged 16.8 million years ago.</title>
        <authorList>
            <person name="Catania T."/>
        </authorList>
    </citation>
    <scope>NUCLEOTIDE SEQUENCE</scope>
    <source>
        <strain evidence="10">S-188037</strain>
    </source>
</reference>
<dbReference type="EMBL" id="JAJJMB010006973">
    <property type="protein sequence ID" value="KAI3932992.1"/>
    <property type="molecule type" value="Genomic_DNA"/>
</dbReference>
<dbReference type="PROSITE" id="PS51273">
    <property type="entry name" value="GATASE_TYPE_1"/>
    <property type="match status" value="1"/>
</dbReference>
<dbReference type="FunFam" id="3.40.50.880:FF:000024">
    <property type="entry name" value="Folate gamma-glutamyl hydrolase"/>
    <property type="match status" value="1"/>
</dbReference>
<dbReference type="Pfam" id="PF07722">
    <property type="entry name" value="Peptidase_C26"/>
    <property type="match status" value="1"/>
</dbReference>
<dbReference type="GO" id="GO:0046900">
    <property type="term" value="P:tetrahydrofolylpolyglutamate metabolic process"/>
    <property type="evidence" value="ECO:0007669"/>
    <property type="project" value="TreeGrafter"/>
</dbReference>
<comment type="catalytic activity">
    <reaction evidence="7 9">
        <text>(6S)-5,6,7,8-tetrahydrofolyl-(gamma-L-Glu)(n) + (n-1) H2O = (6S)-5,6,7,8-tetrahydrofolate + (n-1) L-glutamate</text>
        <dbReference type="Rhea" id="RHEA:56784"/>
        <dbReference type="Rhea" id="RHEA-COMP:14738"/>
        <dbReference type="ChEBI" id="CHEBI:15377"/>
        <dbReference type="ChEBI" id="CHEBI:29985"/>
        <dbReference type="ChEBI" id="CHEBI:57453"/>
        <dbReference type="ChEBI" id="CHEBI:141005"/>
        <dbReference type="EC" id="3.4.19.9"/>
    </reaction>
</comment>
<dbReference type="GO" id="GO:0034722">
    <property type="term" value="F:gamma-glutamyl-peptidase activity"/>
    <property type="evidence" value="ECO:0007669"/>
    <property type="project" value="UniProtKB-UniRule"/>
</dbReference>
<comment type="subcellular location">
    <subcellularLocation>
        <location evidence="1">Secreted</location>
        <location evidence="1">Extracellular space</location>
    </subcellularLocation>
</comment>
<dbReference type="PANTHER" id="PTHR11315:SF0">
    <property type="entry name" value="FOLATE GAMMA-GLUTAMYL HYDROLASE"/>
    <property type="match status" value="1"/>
</dbReference>
<organism evidence="10 11">
    <name type="scientific">Papaver atlanticum</name>
    <dbReference type="NCBI Taxonomy" id="357466"/>
    <lineage>
        <taxon>Eukaryota</taxon>
        <taxon>Viridiplantae</taxon>
        <taxon>Streptophyta</taxon>
        <taxon>Embryophyta</taxon>
        <taxon>Tracheophyta</taxon>
        <taxon>Spermatophyta</taxon>
        <taxon>Magnoliopsida</taxon>
        <taxon>Ranunculales</taxon>
        <taxon>Papaveraceae</taxon>
        <taxon>Papaveroideae</taxon>
        <taxon>Papaver</taxon>
    </lineage>
</organism>
<sequence>MNYLLVSLKNYLNSLKANYNKIIDLPGEDEKYRVDVQYIGNSLYYRPVIGILTHPGDGASGRLNKDKNASYIAASYVKFIESAGARVIPLIYNEPQEILYEKLNLVNGVLLTGGWKKNGLYYEVVEGIFKRVLERNDTGDPFPLFAICLGFELLCKVISKDADILKKFSAHNHASTLQFSKPIDIQGTVFQRFSPELLQKLTTHCLVMQLHKWGVSPERFCQNSALCSFFRVLTTCVDEDNKEYVSTVQARDYPITAFQWHPEKNAFEWGYSTIPHSEDAVQVTQHVANYFISEARKSLNRPRTRDVLDNLIYNYIPTYCGKAGRGYDEVYIFSQPESNNSSLLLTE</sequence>
<accession>A0AAD4T0E1</accession>
<dbReference type="InterPro" id="IPR015527">
    <property type="entry name" value="Pept_C26_g-glut_hydrolase"/>
</dbReference>
<dbReference type="GO" id="GO:0005773">
    <property type="term" value="C:vacuole"/>
    <property type="evidence" value="ECO:0007669"/>
    <property type="project" value="TreeGrafter"/>
</dbReference>
<comment type="caution">
    <text evidence="10">The sequence shown here is derived from an EMBL/GenBank/DDBJ whole genome shotgun (WGS) entry which is preliminary data.</text>
</comment>
<proteinExistence type="inferred from homology"/>
<dbReference type="AlphaFoldDB" id="A0AAD4T0E1"/>
<evidence type="ECO:0000313" key="11">
    <source>
        <dbReference type="Proteomes" id="UP001202328"/>
    </source>
</evidence>
<evidence type="ECO:0000256" key="5">
    <source>
        <dbReference type="ARBA" id="ARBA00022729"/>
    </source>
</evidence>
<comment type="similarity">
    <text evidence="2">Belongs to the peptidase C26 family.</text>
</comment>
<keyword evidence="4" id="KW-0964">Secreted</keyword>
<evidence type="ECO:0000256" key="2">
    <source>
        <dbReference type="ARBA" id="ARBA00011083"/>
    </source>
</evidence>
<dbReference type="SUPFAM" id="SSF52317">
    <property type="entry name" value="Class I glutamine amidotransferase-like"/>
    <property type="match status" value="1"/>
</dbReference>
<dbReference type="Gene3D" id="3.40.50.880">
    <property type="match status" value="1"/>
</dbReference>
<gene>
    <name evidence="10" type="ORF">MKW98_029225</name>
</gene>
<dbReference type="GO" id="GO:0005576">
    <property type="term" value="C:extracellular region"/>
    <property type="evidence" value="ECO:0007669"/>
    <property type="project" value="UniProtKB-SubCell"/>
</dbReference>